<protein>
    <submittedName>
        <fullName evidence="1">Uncharacterized protein</fullName>
    </submittedName>
</protein>
<keyword evidence="2" id="KW-1185">Reference proteome</keyword>
<dbReference type="Proteomes" id="UP000078200">
    <property type="component" value="Unassembled WGS sequence"/>
</dbReference>
<name>A0A1A9VN75_GLOAU</name>
<proteinExistence type="predicted"/>
<accession>A0A1A9VN75</accession>
<organism evidence="1 2">
    <name type="scientific">Glossina austeni</name>
    <name type="common">Savannah tsetse fly</name>
    <dbReference type="NCBI Taxonomy" id="7395"/>
    <lineage>
        <taxon>Eukaryota</taxon>
        <taxon>Metazoa</taxon>
        <taxon>Ecdysozoa</taxon>
        <taxon>Arthropoda</taxon>
        <taxon>Hexapoda</taxon>
        <taxon>Insecta</taxon>
        <taxon>Pterygota</taxon>
        <taxon>Neoptera</taxon>
        <taxon>Endopterygota</taxon>
        <taxon>Diptera</taxon>
        <taxon>Brachycera</taxon>
        <taxon>Muscomorpha</taxon>
        <taxon>Hippoboscoidea</taxon>
        <taxon>Glossinidae</taxon>
        <taxon>Glossina</taxon>
    </lineage>
</organism>
<evidence type="ECO:0000313" key="1">
    <source>
        <dbReference type="EnsemblMetazoa" id="GAUT042362-PA"/>
    </source>
</evidence>
<dbReference type="AlphaFoldDB" id="A0A1A9VN75"/>
<dbReference type="VEuPathDB" id="VectorBase:GAUT042362"/>
<reference evidence="1" key="1">
    <citation type="submission" date="2020-05" db="UniProtKB">
        <authorList>
            <consortium name="EnsemblMetazoa"/>
        </authorList>
    </citation>
    <scope>IDENTIFICATION</scope>
    <source>
        <strain evidence="1">TTRI</strain>
    </source>
</reference>
<dbReference type="STRING" id="7395.A0A1A9VN75"/>
<dbReference type="EnsemblMetazoa" id="GAUT042362-RA">
    <property type="protein sequence ID" value="GAUT042362-PA"/>
    <property type="gene ID" value="GAUT042362"/>
</dbReference>
<evidence type="ECO:0000313" key="2">
    <source>
        <dbReference type="Proteomes" id="UP000078200"/>
    </source>
</evidence>
<sequence>MWDVGGEHRSEILGSSYGPFDIGSGIGKCLLVTKSIEQCYREEKDDGVEKITLIPILPMKLEILEKGRESTKDVLNSARRQAQVLLQLDSTTQLLSPLLTWMYGTKTASAWSYQAINCGLLMKLQIRRFNQCTTSGLYECLMFANSKQVHVITEQHYALHVQSLYVQPTDYAIVKNSQNALCSTLMRLVLQRKGSSVSILEDHFTDYESIPTSTKTSVEPTVKIKCLSGSMLITIKDPPTNHETGLFSGMIYPRGLSKNSTCLTEYRDHDSPLRYKLPLRSCNTMPQETIAPGLATKNEILLNAFASVANEFAIDLENRIVFTEYKQT</sequence>